<dbReference type="Proteomes" id="UP000542720">
    <property type="component" value="Unassembled WGS sequence"/>
</dbReference>
<reference evidence="1 2" key="1">
    <citation type="submission" date="2020-08" db="EMBL/GenBank/DDBJ databases">
        <authorList>
            <person name="Kim C.M."/>
        </authorList>
    </citation>
    <scope>NUCLEOTIDE SEQUENCE [LARGE SCALE GENOMIC DNA]</scope>
    <source>
        <strain evidence="1 2">UL070</strain>
    </source>
</reference>
<protein>
    <submittedName>
        <fullName evidence="1">AlpA family phage regulatory protein</fullName>
    </submittedName>
</protein>
<organism evidence="1 2">
    <name type="scientific">Aquipseudomonas ullengensis</name>
    <dbReference type="NCBI Taxonomy" id="2759166"/>
    <lineage>
        <taxon>Bacteria</taxon>
        <taxon>Pseudomonadati</taxon>
        <taxon>Pseudomonadota</taxon>
        <taxon>Gammaproteobacteria</taxon>
        <taxon>Pseudomonadales</taxon>
        <taxon>Pseudomonadaceae</taxon>
        <taxon>Aquipseudomonas</taxon>
    </lineage>
</organism>
<accession>A0A7W4QFN3</accession>
<dbReference type="AlphaFoldDB" id="A0A7W4QFN3"/>
<keyword evidence="2" id="KW-1185">Reference proteome</keyword>
<dbReference type="Gene3D" id="1.10.238.160">
    <property type="match status" value="1"/>
</dbReference>
<dbReference type="Pfam" id="PF05930">
    <property type="entry name" value="Phage_AlpA"/>
    <property type="match status" value="1"/>
</dbReference>
<proteinExistence type="predicted"/>
<evidence type="ECO:0000313" key="1">
    <source>
        <dbReference type="EMBL" id="MBB2496833.1"/>
    </source>
</evidence>
<name>A0A7W4QFN3_9GAMM</name>
<comment type="caution">
    <text evidence="1">The sequence shown here is derived from an EMBL/GenBank/DDBJ whole genome shotgun (WGS) entry which is preliminary data.</text>
</comment>
<dbReference type="EMBL" id="JACJUD010000006">
    <property type="protein sequence ID" value="MBB2496833.1"/>
    <property type="molecule type" value="Genomic_DNA"/>
</dbReference>
<dbReference type="InterPro" id="IPR010260">
    <property type="entry name" value="AlpA"/>
</dbReference>
<sequence length="80" mass="9202">MAYATKLNHPEIAHEAPQQFIKLSAVKELTTLSTSEIYRRIATGNFPKQVMLGPKSSVWVMLEIFEWQRAQIEAREGQKK</sequence>
<gene>
    <name evidence="1" type="ORF">H3H51_17555</name>
</gene>
<evidence type="ECO:0000313" key="2">
    <source>
        <dbReference type="Proteomes" id="UP000542720"/>
    </source>
</evidence>
<dbReference type="RefSeq" id="WP_183090366.1">
    <property type="nucleotide sequence ID" value="NZ_JACJUD010000006.1"/>
</dbReference>